<dbReference type="Gene3D" id="3.40.50.1000">
    <property type="entry name" value="HAD superfamily/HAD-like"/>
    <property type="match status" value="1"/>
</dbReference>
<accession>A0A2W7KPU2</accession>
<name>A0A2W7KPU2_9PROT</name>
<dbReference type="AlphaFoldDB" id="A0A2W7KPU2"/>
<comment type="caution">
    <text evidence="1">The sequence shown here is derived from an EMBL/GenBank/DDBJ whole genome shotgun (WGS) entry which is preliminary data.</text>
</comment>
<dbReference type="InterPro" id="IPR023214">
    <property type="entry name" value="HAD_sf"/>
</dbReference>
<sequence>MLETSIQRGIVNSVVSKNDPLVARAKLTELGLMEFLVAPRIAFKPKGEMVKAQIEALQLREQNVLFVDDNPMNLNEVKFYCPKIKVLDARDESTDDFIENLISKSKEDGGKRHKNYEVLSRKMNDEAEFNGDNEAFLRQSGIKIAIVSGNHNFRFAHRIEELVNRSNQMNFLKSRIPEGTGTFLVGDSYTYTPYSVFVRDRFGSYGLVGFACLRGRKLIHFAFSCRIMNMKIENVVMDMLVKKHGLTDCPVRPENPDYITVVGDREWEFAADMDGTANASAKDIMVMANCQSGIIAHYLGAPDRTDAEQAPESFSLRKSAHLAHKYAEKYDTLIYGIFVDYMAAYWGNKFTLASFTSNLQIAFDGWAGVKVYVLLPPGSEHAVVEHTSERTTFADLNNLVVRLAEGHKNIHIVRLADFVEEDNDVTADLRHYSRTLLKRVSEHLRGLILDPIAQLGQPASQSRQMSVT</sequence>
<dbReference type="Proteomes" id="UP000249688">
    <property type="component" value="Unassembled WGS sequence"/>
</dbReference>
<evidence type="ECO:0000313" key="2">
    <source>
        <dbReference type="Proteomes" id="UP000249688"/>
    </source>
</evidence>
<organism evidence="1 2">
    <name type="scientific">Humitalea rosea</name>
    <dbReference type="NCBI Taxonomy" id="990373"/>
    <lineage>
        <taxon>Bacteria</taxon>
        <taxon>Pseudomonadati</taxon>
        <taxon>Pseudomonadota</taxon>
        <taxon>Alphaproteobacteria</taxon>
        <taxon>Acetobacterales</taxon>
        <taxon>Roseomonadaceae</taxon>
        <taxon>Humitalea</taxon>
    </lineage>
</organism>
<protein>
    <submittedName>
        <fullName evidence="1">FkbH-like protein</fullName>
    </submittedName>
</protein>
<evidence type="ECO:0000313" key="1">
    <source>
        <dbReference type="EMBL" id="PZW50335.1"/>
    </source>
</evidence>
<dbReference type="SUPFAM" id="SSF56784">
    <property type="entry name" value="HAD-like"/>
    <property type="match status" value="1"/>
</dbReference>
<keyword evidence="2" id="KW-1185">Reference proteome</keyword>
<proteinExistence type="predicted"/>
<dbReference type="InterPro" id="IPR036412">
    <property type="entry name" value="HAD-like_sf"/>
</dbReference>
<reference evidence="1 2" key="1">
    <citation type="submission" date="2018-06" db="EMBL/GenBank/DDBJ databases">
        <title>Genomic Encyclopedia of Archaeal and Bacterial Type Strains, Phase II (KMG-II): from individual species to whole genera.</title>
        <authorList>
            <person name="Goeker M."/>
        </authorList>
    </citation>
    <scope>NUCLEOTIDE SEQUENCE [LARGE SCALE GENOMIC DNA]</scope>
    <source>
        <strain evidence="1 2">DSM 24525</strain>
    </source>
</reference>
<gene>
    <name evidence="1" type="ORF">C8P66_10223</name>
</gene>
<dbReference type="EMBL" id="QKYU01000002">
    <property type="protein sequence ID" value="PZW50335.1"/>
    <property type="molecule type" value="Genomic_DNA"/>
</dbReference>